<evidence type="ECO:0000259" key="9">
    <source>
        <dbReference type="Pfam" id="PF00892"/>
    </source>
</evidence>
<dbReference type="PANTHER" id="PTHR22911:SF137">
    <property type="entry name" value="SOLUTE CARRIER FAMILY 35 MEMBER G2-RELATED"/>
    <property type="match status" value="1"/>
</dbReference>
<dbReference type="PANTHER" id="PTHR22911">
    <property type="entry name" value="ACYL-MALONYL CONDENSING ENZYME-RELATED"/>
    <property type="match status" value="1"/>
</dbReference>
<organism evidence="10 11">
    <name type="scientific">Aphanomyces invadans</name>
    <dbReference type="NCBI Taxonomy" id="157072"/>
    <lineage>
        <taxon>Eukaryota</taxon>
        <taxon>Sar</taxon>
        <taxon>Stramenopiles</taxon>
        <taxon>Oomycota</taxon>
        <taxon>Saprolegniomycetes</taxon>
        <taxon>Saprolegniales</taxon>
        <taxon>Verrucalvaceae</taxon>
        <taxon>Aphanomyces</taxon>
    </lineage>
</organism>
<dbReference type="InterPro" id="IPR000620">
    <property type="entry name" value="EamA_dom"/>
</dbReference>
<name>A0A3R6VW17_9STRA</name>
<feature type="domain" description="EamA" evidence="9">
    <location>
        <begin position="8"/>
        <end position="144"/>
    </location>
</feature>
<feature type="transmembrane region" description="Helical" evidence="8">
    <location>
        <begin position="73"/>
        <end position="98"/>
    </location>
</feature>
<evidence type="ECO:0000256" key="6">
    <source>
        <dbReference type="ARBA" id="ARBA00022989"/>
    </source>
</evidence>
<feature type="transmembrane region" description="Helical" evidence="8">
    <location>
        <begin position="42"/>
        <end position="61"/>
    </location>
</feature>
<dbReference type="EMBL" id="QUSY01000529">
    <property type="protein sequence ID" value="RHY28770.1"/>
    <property type="molecule type" value="Genomic_DNA"/>
</dbReference>
<evidence type="ECO:0000256" key="7">
    <source>
        <dbReference type="ARBA" id="ARBA00023136"/>
    </source>
</evidence>
<dbReference type="VEuPathDB" id="FungiDB:H310_08858"/>
<dbReference type="Pfam" id="PF00892">
    <property type="entry name" value="EamA"/>
    <property type="match status" value="1"/>
</dbReference>
<protein>
    <recommendedName>
        <fullName evidence="9">EamA domain-containing protein</fullName>
    </recommendedName>
</protein>
<evidence type="ECO:0000313" key="11">
    <source>
        <dbReference type="Proteomes" id="UP000285060"/>
    </source>
</evidence>
<keyword evidence="3" id="KW-0813">Transport</keyword>
<keyword evidence="5 8" id="KW-0812">Transmembrane</keyword>
<feature type="transmembrane region" description="Helical" evidence="8">
    <location>
        <begin position="208"/>
        <end position="230"/>
    </location>
</feature>
<dbReference type="InterPro" id="IPR037185">
    <property type="entry name" value="EmrE-like"/>
</dbReference>
<evidence type="ECO:0000256" key="1">
    <source>
        <dbReference type="ARBA" id="ARBA00004651"/>
    </source>
</evidence>
<comment type="subcellular location">
    <subcellularLocation>
        <location evidence="1">Cell membrane</location>
        <topology evidence="1">Multi-pass membrane protein</topology>
    </subcellularLocation>
</comment>
<gene>
    <name evidence="10" type="ORF">DYB32_005720</name>
</gene>
<feature type="transmembrane region" description="Helical" evidence="8">
    <location>
        <begin position="242"/>
        <end position="261"/>
    </location>
</feature>
<evidence type="ECO:0000313" key="10">
    <source>
        <dbReference type="EMBL" id="RHY28770.1"/>
    </source>
</evidence>
<proteinExistence type="inferred from homology"/>
<dbReference type="AlphaFoldDB" id="A0A3R6VW17"/>
<keyword evidence="11" id="KW-1185">Reference proteome</keyword>
<accession>A0A3R6VW17</accession>
<evidence type="ECO:0000256" key="4">
    <source>
        <dbReference type="ARBA" id="ARBA00022475"/>
    </source>
</evidence>
<feature type="transmembrane region" description="Helical" evidence="8">
    <location>
        <begin position="12"/>
        <end position="30"/>
    </location>
</feature>
<keyword evidence="4" id="KW-1003">Cell membrane</keyword>
<evidence type="ECO:0000256" key="8">
    <source>
        <dbReference type="SAM" id="Phobius"/>
    </source>
</evidence>
<evidence type="ECO:0000256" key="5">
    <source>
        <dbReference type="ARBA" id="ARBA00022692"/>
    </source>
</evidence>
<dbReference type="GO" id="GO:0005886">
    <property type="term" value="C:plasma membrane"/>
    <property type="evidence" value="ECO:0007669"/>
    <property type="project" value="UniProtKB-SubCell"/>
</dbReference>
<feature type="transmembrane region" description="Helical" evidence="8">
    <location>
        <begin position="104"/>
        <end position="121"/>
    </location>
</feature>
<evidence type="ECO:0000256" key="3">
    <source>
        <dbReference type="ARBA" id="ARBA00022448"/>
    </source>
</evidence>
<comment type="caution">
    <text evidence="10">The sequence shown here is derived from an EMBL/GenBank/DDBJ whole genome shotgun (WGS) entry which is preliminary data.</text>
</comment>
<feature type="transmembrane region" description="Helical" evidence="8">
    <location>
        <begin position="128"/>
        <end position="146"/>
    </location>
</feature>
<sequence length="337" mass="36482">MFPLQRQGTLMGVVAYVIWGLSAIYWRLLVQVPAMQLLCHRIVWALPVAAVVAVATGHGPTTRSCVSFQATTVVFYIVTATLLGINLCVSIVAANAGFIVELSLGYFTSPLVTVLLGVVTLRERLRRWQWVAIAMATSGLLTVTFLYGKFPWISIVLAADFGVYGLMQKKAPLVSVQGICIEFAILTVPSAVYLIYEHRRGTAAFMSLYPGYDFLLVGLGVLTVTPQLLFSTAIKRIPLTTMGLLQFIGPTLNILTGVVIYNEDFQWTKAIGFAQVWLGLVIYAIDLVRYGAKPASAPTDAVAATDRPTIARAADVDEALELTESDAASTANPTAKM</sequence>
<dbReference type="Proteomes" id="UP000285060">
    <property type="component" value="Unassembled WGS sequence"/>
</dbReference>
<dbReference type="SUPFAM" id="SSF103481">
    <property type="entry name" value="Multidrug resistance efflux transporter EmrE"/>
    <property type="match status" value="2"/>
</dbReference>
<comment type="similarity">
    <text evidence="2">Belongs to the EamA transporter family.</text>
</comment>
<reference evidence="10 11" key="1">
    <citation type="submission" date="2018-08" db="EMBL/GenBank/DDBJ databases">
        <title>Aphanomyces genome sequencing and annotation.</title>
        <authorList>
            <person name="Minardi D."/>
            <person name="Oidtmann B."/>
            <person name="Van Der Giezen M."/>
            <person name="Studholme D.J."/>
        </authorList>
    </citation>
    <scope>NUCLEOTIDE SEQUENCE [LARGE SCALE GENOMIC DNA]</scope>
    <source>
        <strain evidence="10 11">NJM0002</strain>
    </source>
</reference>
<keyword evidence="7 8" id="KW-0472">Membrane</keyword>
<keyword evidence="6 8" id="KW-1133">Transmembrane helix</keyword>
<feature type="transmembrane region" description="Helical" evidence="8">
    <location>
        <begin position="179"/>
        <end position="196"/>
    </location>
</feature>
<evidence type="ECO:0000256" key="2">
    <source>
        <dbReference type="ARBA" id="ARBA00007362"/>
    </source>
</evidence>
<dbReference type="NCBIfam" id="TIGR00688">
    <property type="entry name" value="rarD"/>
    <property type="match status" value="1"/>
</dbReference>
<dbReference type="InterPro" id="IPR004626">
    <property type="entry name" value="RarD"/>
</dbReference>